<evidence type="ECO:0000256" key="1">
    <source>
        <dbReference type="SAM" id="Phobius"/>
    </source>
</evidence>
<feature type="transmembrane region" description="Helical" evidence="1">
    <location>
        <begin position="80"/>
        <end position="101"/>
    </location>
</feature>
<keyword evidence="3" id="KW-1185">Reference proteome</keyword>
<feature type="transmembrane region" description="Helical" evidence="1">
    <location>
        <begin position="284"/>
        <end position="304"/>
    </location>
</feature>
<dbReference type="EMBL" id="JALJOQ010000150">
    <property type="protein sequence ID" value="KAK9793465.1"/>
    <property type="molecule type" value="Genomic_DNA"/>
</dbReference>
<gene>
    <name evidence="2" type="ORF">WJX73_001390</name>
</gene>
<keyword evidence="1" id="KW-1133">Transmembrane helix</keyword>
<evidence type="ECO:0000313" key="3">
    <source>
        <dbReference type="Proteomes" id="UP001465755"/>
    </source>
</evidence>
<comment type="caution">
    <text evidence="2">The sequence shown here is derived from an EMBL/GenBank/DDBJ whole genome shotgun (WGS) entry which is preliminary data.</text>
</comment>
<evidence type="ECO:0000313" key="2">
    <source>
        <dbReference type="EMBL" id="KAK9793465.1"/>
    </source>
</evidence>
<feature type="transmembrane region" description="Helical" evidence="1">
    <location>
        <begin position="242"/>
        <end position="264"/>
    </location>
</feature>
<proteinExistence type="predicted"/>
<keyword evidence="1" id="KW-0472">Membrane</keyword>
<evidence type="ECO:0008006" key="4">
    <source>
        <dbReference type="Google" id="ProtNLM"/>
    </source>
</evidence>
<feature type="transmembrane region" description="Helical" evidence="1">
    <location>
        <begin position="202"/>
        <end position="222"/>
    </location>
</feature>
<keyword evidence="1" id="KW-0812">Transmembrane</keyword>
<feature type="transmembrane region" description="Helical" evidence="1">
    <location>
        <begin position="113"/>
        <end position="137"/>
    </location>
</feature>
<sequence>MKLDTPEHWQLLLEVGTLGVFHPTHATFHDPQLSAEISWSSRGHRKGRRVQVKPNTGQVMRHFPRFIGGNRASDWHNISWLVAVLFVAGSCLWVLNGWYALFPARHATVTRYLVGWSALLGGTLFELGGFCAFLECINRPSKGPVRFDYKVRALTEAEQTEFRPASKGSGHYAGPIDGEDKDKDRTYYQNKWRWVSTSVSDIGFWGNTITFISATIFWIATMTGVPNELSTESQNYYVVWDIIYWLPQVVGSTGFMLASTLLMLETQHKWWLPRPFNLGWHVGFFNFIGAIGFWLSGLFGFYAYPNGNYQRH</sequence>
<protein>
    <recommendedName>
        <fullName evidence="4">Integral membrane protein</fullName>
    </recommendedName>
</protein>
<dbReference type="AlphaFoldDB" id="A0AAW1NNU7"/>
<organism evidence="2 3">
    <name type="scientific">Symbiochloris irregularis</name>
    <dbReference type="NCBI Taxonomy" id="706552"/>
    <lineage>
        <taxon>Eukaryota</taxon>
        <taxon>Viridiplantae</taxon>
        <taxon>Chlorophyta</taxon>
        <taxon>core chlorophytes</taxon>
        <taxon>Trebouxiophyceae</taxon>
        <taxon>Trebouxiales</taxon>
        <taxon>Trebouxiaceae</taxon>
        <taxon>Symbiochloris</taxon>
    </lineage>
</organism>
<dbReference type="Proteomes" id="UP001465755">
    <property type="component" value="Unassembled WGS sequence"/>
</dbReference>
<accession>A0AAW1NNU7</accession>
<reference evidence="2 3" key="1">
    <citation type="journal article" date="2024" name="Nat. Commun.">
        <title>Phylogenomics reveals the evolutionary origins of lichenization in chlorophyte algae.</title>
        <authorList>
            <person name="Puginier C."/>
            <person name="Libourel C."/>
            <person name="Otte J."/>
            <person name="Skaloud P."/>
            <person name="Haon M."/>
            <person name="Grisel S."/>
            <person name="Petersen M."/>
            <person name="Berrin J.G."/>
            <person name="Delaux P.M."/>
            <person name="Dal Grande F."/>
            <person name="Keller J."/>
        </authorList>
    </citation>
    <scope>NUCLEOTIDE SEQUENCE [LARGE SCALE GENOMIC DNA]</scope>
    <source>
        <strain evidence="2 3">SAG 2036</strain>
    </source>
</reference>
<name>A0AAW1NNU7_9CHLO</name>